<organism evidence="2 3">
    <name type="scientific">Prauserella isguenensis</name>
    <dbReference type="NCBI Taxonomy" id="1470180"/>
    <lineage>
        <taxon>Bacteria</taxon>
        <taxon>Bacillati</taxon>
        <taxon>Actinomycetota</taxon>
        <taxon>Actinomycetes</taxon>
        <taxon>Pseudonocardiales</taxon>
        <taxon>Pseudonocardiaceae</taxon>
        <taxon>Prauserella</taxon>
    </lineage>
</organism>
<feature type="region of interest" description="Disordered" evidence="1">
    <location>
        <begin position="1"/>
        <end position="27"/>
    </location>
</feature>
<name>A0A839RY03_9PSEU</name>
<dbReference type="AlphaFoldDB" id="A0A839RY03"/>
<evidence type="ECO:0000313" key="2">
    <source>
        <dbReference type="EMBL" id="MBB3049417.1"/>
    </source>
</evidence>
<keyword evidence="3" id="KW-1185">Reference proteome</keyword>
<dbReference type="RefSeq" id="WP_183646844.1">
    <property type="nucleotide sequence ID" value="NZ_JACHWU010000001.1"/>
</dbReference>
<accession>A0A839RY03</accession>
<proteinExistence type="predicted"/>
<dbReference type="Proteomes" id="UP000550714">
    <property type="component" value="Unassembled WGS sequence"/>
</dbReference>
<feature type="compositionally biased region" description="Basic and acidic residues" evidence="1">
    <location>
        <begin position="1"/>
        <end position="11"/>
    </location>
</feature>
<sequence>MTEPSTTRDDGAAWQSADSGASAGVGPFGAAPAAPALDFASGAADRLAPVAEELNQVREQVEGGELRLDEGAAHALLAQLMQLQGHVHRLIADAGENIAAPLRFGDNFVGETLAQRLQGAADGETNAALPVLKAYAAQLEKLEGIVRAAAGMITTADEDAGRDLQRIGRSE</sequence>
<protein>
    <submittedName>
        <fullName evidence="2">Uncharacterized protein</fullName>
    </submittedName>
</protein>
<dbReference type="EMBL" id="JACHWU010000001">
    <property type="protein sequence ID" value="MBB3049417.1"/>
    <property type="molecule type" value="Genomic_DNA"/>
</dbReference>
<evidence type="ECO:0000313" key="3">
    <source>
        <dbReference type="Proteomes" id="UP000550714"/>
    </source>
</evidence>
<comment type="caution">
    <text evidence="2">The sequence shown here is derived from an EMBL/GenBank/DDBJ whole genome shotgun (WGS) entry which is preliminary data.</text>
</comment>
<reference evidence="2 3" key="1">
    <citation type="submission" date="2020-08" db="EMBL/GenBank/DDBJ databases">
        <title>Genomic Encyclopedia of Type Strains, Phase III (KMG-III): the genomes of soil and plant-associated and newly described type strains.</title>
        <authorList>
            <person name="Whitman W."/>
        </authorList>
    </citation>
    <scope>NUCLEOTIDE SEQUENCE [LARGE SCALE GENOMIC DNA]</scope>
    <source>
        <strain evidence="2 3">CECT 8577</strain>
    </source>
</reference>
<gene>
    <name evidence="2" type="ORF">FHS23_000412</name>
</gene>
<evidence type="ECO:0000256" key="1">
    <source>
        <dbReference type="SAM" id="MobiDB-lite"/>
    </source>
</evidence>